<dbReference type="AlphaFoldDB" id="A0A0M7AQ04"/>
<evidence type="ECO:0000256" key="1">
    <source>
        <dbReference type="ARBA" id="ARBA00004651"/>
    </source>
</evidence>
<dbReference type="STRING" id="388408.LAX5112_04689"/>
<accession>A0A0M7AQ04</accession>
<sequence length="303" mass="33678">MVSSFGHIDCKMGGHDLRCFWRCLKAAFYQFNASDGWAISSHIALSLMMAVFPFLIFATSLAGFFGSAERSKDIVNLVFEYWPDEIAEPIIREVNVVLGQGHTGFATLGILLALVFASNGIEAVRIALNRAYKIEDRRTFWQQRLQSLVFVLCGSALLFLVSALLVFLPLYFSFIADASPTLHASLFASGTLRFSSAIAILVFVVFSCHYWLPARTQRLQKIWPGIAVTLVLWTIAALVFSAYLKMFANYSATYAGLAGVMTAQIFLYIMGAILIYGAEFNAALEWMTETELATESHIEEPVK</sequence>
<keyword evidence="8" id="KW-1185">Reference proteome</keyword>
<proteinExistence type="predicted"/>
<keyword evidence="3 6" id="KW-0812">Transmembrane</keyword>
<name>A0A0M7AQ04_9HYPH</name>
<dbReference type="PIRSF" id="PIRSF035875">
    <property type="entry name" value="RNase_BN"/>
    <property type="match status" value="1"/>
</dbReference>
<dbReference type="InterPro" id="IPR017039">
    <property type="entry name" value="Virul_fac_BrkB"/>
</dbReference>
<gene>
    <name evidence="7" type="ORF">LAX5112_04689</name>
</gene>
<organism evidence="7 8">
    <name type="scientific">Roseibium alexandrii</name>
    <dbReference type="NCBI Taxonomy" id="388408"/>
    <lineage>
        <taxon>Bacteria</taxon>
        <taxon>Pseudomonadati</taxon>
        <taxon>Pseudomonadota</taxon>
        <taxon>Alphaproteobacteria</taxon>
        <taxon>Hyphomicrobiales</taxon>
        <taxon>Stappiaceae</taxon>
        <taxon>Roseibium</taxon>
    </lineage>
</organism>
<dbReference type="PANTHER" id="PTHR30213">
    <property type="entry name" value="INNER MEMBRANE PROTEIN YHJD"/>
    <property type="match status" value="1"/>
</dbReference>
<keyword evidence="5 6" id="KW-0472">Membrane</keyword>
<evidence type="ECO:0000256" key="3">
    <source>
        <dbReference type="ARBA" id="ARBA00022692"/>
    </source>
</evidence>
<dbReference type="Pfam" id="PF03631">
    <property type="entry name" value="Virul_fac_BrkB"/>
    <property type="match status" value="1"/>
</dbReference>
<dbReference type="EMBL" id="CXWD01000028">
    <property type="protein sequence ID" value="CTQ76727.1"/>
    <property type="molecule type" value="Genomic_DNA"/>
</dbReference>
<dbReference type="Proteomes" id="UP000053235">
    <property type="component" value="Unassembled WGS sequence"/>
</dbReference>
<evidence type="ECO:0000256" key="4">
    <source>
        <dbReference type="ARBA" id="ARBA00022989"/>
    </source>
</evidence>
<evidence type="ECO:0000256" key="5">
    <source>
        <dbReference type="ARBA" id="ARBA00023136"/>
    </source>
</evidence>
<dbReference type="GO" id="GO:0005886">
    <property type="term" value="C:plasma membrane"/>
    <property type="evidence" value="ECO:0007669"/>
    <property type="project" value="UniProtKB-SubCell"/>
</dbReference>
<evidence type="ECO:0000256" key="2">
    <source>
        <dbReference type="ARBA" id="ARBA00022475"/>
    </source>
</evidence>
<evidence type="ECO:0008006" key="9">
    <source>
        <dbReference type="Google" id="ProtNLM"/>
    </source>
</evidence>
<protein>
    <recommendedName>
        <fullName evidence="9">YihY/virulence factor BrkB family protein</fullName>
    </recommendedName>
</protein>
<feature type="transmembrane region" description="Helical" evidence="6">
    <location>
        <begin position="224"/>
        <end position="244"/>
    </location>
</feature>
<keyword evidence="2" id="KW-1003">Cell membrane</keyword>
<feature type="transmembrane region" description="Helical" evidence="6">
    <location>
        <begin position="105"/>
        <end position="128"/>
    </location>
</feature>
<dbReference type="NCBIfam" id="TIGR00765">
    <property type="entry name" value="yihY_not_rbn"/>
    <property type="match status" value="1"/>
</dbReference>
<feature type="transmembrane region" description="Helical" evidence="6">
    <location>
        <begin position="256"/>
        <end position="278"/>
    </location>
</feature>
<feature type="transmembrane region" description="Helical" evidence="6">
    <location>
        <begin position="43"/>
        <end position="65"/>
    </location>
</feature>
<evidence type="ECO:0000256" key="6">
    <source>
        <dbReference type="SAM" id="Phobius"/>
    </source>
</evidence>
<evidence type="ECO:0000313" key="7">
    <source>
        <dbReference type="EMBL" id="CTQ76727.1"/>
    </source>
</evidence>
<feature type="transmembrane region" description="Helical" evidence="6">
    <location>
        <begin position="192"/>
        <end position="212"/>
    </location>
</feature>
<reference evidence="8" key="1">
    <citation type="submission" date="2015-07" db="EMBL/GenBank/DDBJ databases">
        <authorList>
            <person name="Rodrigo-Torres Lidia"/>
            <person name="Arahal R.David."/>
        </authorList>
    </citation>
    <scope>NUCLEOTIDE SEQUENCE [LARGE SCALE GENOMIC DNA]</scope>
    <source>
        <strain evidence="8">CECT 5112</strain>
    </source>
</reference>
<keyword evidence="4 6" id="KW-1133">Transmembrane helix</keyword>
<dbReference type="PANTHER" id="PTHR30213:SF0">
    <property type="entry name" value="UPF0761 MEMBRANE PROTEIN YIHY"/>
    <property type="match status" value="1"/>
</dbReference>
<comment type="subcellular location">
    <subcellularLocation>
        <location evidence="1">Cell membrane</location>
        <topology evidence="1">Multi-pass membrane protein</topology>
    </subcellularLocation>
</comment>
<evidence type="ECO:0000313" key="8">
    <source>
        <dbReference type="Proteomes" id="UP000053235"/>
    </source>
</evidence>
<feature type="transmembrane region" description="Helical" evidence="6">
    <location>
        <begin position="148"/>
        <end position="172"/>
    </location>
</feature>